<protein>
    <submittedName>
        <fullName evidence="2">Uncharacterized protein</fullName>
    </submittedName>
</protein>
<dbReference type="Gene3D" id="1.10.3290.10">
    <property type="entry name" value="Fido-like domain"/>
    <property type="match status" value="1"/>
</dbReference>
<reference evidence="3" key="1">
    <citation type="journal article" date="2019" name="Int. J. Syst. Evol. Microbiol.">
        <title>The Global Catalogue of Microorganisms (GCM) 10K type strain sequencing project: providing services to taxonomists for standard genome sequencing and annotation.</title>
        <authorList>
            <consortium name="The Broad Institute Genomics Platform"/>
            <consortium name="The Broad Institute Genome Sequencing Center for Infectious Disease"/>
            <person name="Wu L."/>
            <person name="Ma J."/>
        </authorList>
    </citation>
    <scope>NUCLEOTIDE SEQUENCE [LARGE SCALE GENOMIC DNA]</scope>
    <source>
        <strain evidence="3">CCUG 62982</strain>
    </source>
</reference>
<accession>A0ABW3HBA5</accession>
<dbReference type="Proteomes" id="UP001596977">
    <property type="component" value="Unassembled WGS sequence"/>
</dbReference>
<evidence type="ECO:0000256" key="1">
    <source>
        <dbReference type="SAM" id="MobiDB-lite"/>
    </source>
</evidence>
<gene>
    <name evidence="2" type="ORF">ACFQ1E_20325</name>
</gene>
<comment type="caution">
    <text evidence="2">The sequence shown here is derived from an EMBL/GenBank/DDBJ whole genome shotgun (WGS) entry which is preliminary data.</text>
</comment>
<dbReference type="InterPro" id="IPR036597">
    <property type="entry name" value="Fido-like_dom_sf"/>
</dbReference>
<evidence type="ECO:0000313" key="3">
    <source>
        <dbReference type="Proteomes" id="UP001596977"/>
    </source>
</evidence>
<organism evidence="2 3">
    <name type="scientific">Sphingomonas canadensis</name>
    <dbReference type="NCBI Taxonomy" id="1219257"/>
    <lineage>
        <taxon>Bacteria</taxon>
        <taxon>Pseudomonadati</taxon>
        <taxon>Pseudomonadota</taxon>
        <taxon>Alphaproteobacteria</taxon>
        <taxon>Sphingomonadales</taxon>
        <taxon>Sphingomonadaceae</taxon>
        <taxon>Sphingomonas</taxon>
    </lineage>
</organism>
<feature type="region of interest" description="Disordered" evidence="1">
    <location>
        <begin position="71"/>
        <end position="99"/>
    </location>
</feature>
<dbReference type="RefSeq" id="WP_264946604.1">
    <property type="nucleotide sequence ID" value="NZ_JAPDRA010000017.1"/>
</dbReference>
<sequence length="99" mass="11358">MNEYTRSAQEEREYRRLRYPGSDVLINKLNCRTQEELDEAERLIVTARLSDNLPPAARRFDVAGLRAVRPSHTATGTDSTSCSMPRRWTGGSRFGRRKT</sequence>
<keyword evidence="3" id="KW-1185">Reference proteome</keyword>
<evidence type="ECO:0000313" key="2">
    <source>
        <dbReference type="EMBL" id="MFD0948698.1"/>
    </source>
</evidence>
<feature type="compositionally biased region" description="Polar residues" evidence="1">
    <location>
        <begin position="72"/>
        <end position="83"/>
    </location>
</feature>
<dbReference type="EMBL" id="JBHTJG010000016">
    <property type="protein sequence ID" value="MFD0948698.1"/>
    <property type="molecule type" value="Genomic_DNA"/>
</dbReference>
<proteinExistence type="predicted"/>
<name>A0ABW3HBA5_9SPHN</name>